<gene>
    <name evidence="1" type="ORF">CBR_g34999</name>
</gene>
<protein>
    <submittedName>
        <fullName evidence="1">Uncharacterized protein</fullName>
    </submittedName>
</protein>
<evidence type="ECO:0000313" key="2">
    <source>
        <dbReference type="Proteomes" id="UP000265515"/>
    </source>
</evidence>
<keyword evidence="2" id="KW-1185">Reference proteome</keyword>
<dbReference type="Proteomes" id="UP000265515">
    <property type="component" value="Unassembled WGS sequence"/>
</dbReference>
<dbReference type="EMBL" id="BFEA01000413">
    <property type="protein sequence ID" value="GBG82629.1"/>
    <property type="molecule type" value="Genomic_DNA"/>
</dbReference>
<comment type="caution">
    <text evidence="1">The sequence shown here is derived from an EMBL/GenBank/DDBJ whole genome shotgun (WGS) entry which is preliminary data.</text>
</comment>
<name>A0A388LJZ0_CHABU</name>
<dbReference type="Gramene" id="GBG82629">
    <property type="protein sequence ID" value="GBG82629"/>
    <property type="gene ID" value="CBR_g34999"/>
</dbReference>
<sequence length="107" mass="12173">MNDMSRTCDEYGLIFVNIERSKTEGGLNLTSYPEIPFDGGKVSALRGAFLRISSVDDESRGTYRVWVVWLRDLYRSSVYDYMVLMSLGLPEDENQQGPYVAVRGGYK</sequence>
<evidence type="ECO:0000313" key="1">
    <source>
        <dbReference type="EMBL" id="GBG82629.1"/>
    </source>
</evidence>
<accession>A0A388LJZ0</accession>
<proteinExistence type="predicted"/>
<reference evidence="1 2" key="1">
    <citation type="journal article" date="2018" name="Cell">
        <title>The Chara Genome: Secondary Complexity and Implications for Plant Terrestrialization.</title>
        <authorList>
            <person name="Nishiyama T."/>
            <person name="Sakayama H."/>
            <person name="Vries J.D."/>
            <person name="Buschmann H."/>
            <person name="Saint-Marcoux D."/>
            <person name="Ullrich K.K."/>
            <person name="Haas F.B."/>
            <person name="Vanderstraeten L."/>
            <person name="Becker D."/>
            <person name="Lang D."/>
            <person name="Vosolsobe S."/>
            <person name="Rombauts S."/>
            <person name="Wilhelmsson P.K.I."/>
            <person name="Janitza P."/>
            <person name="Kern R."/>
            <person name="Heyl A."/>
            <person name="Rumpler F."/>
            <person name="Villalobos L.I.A.C."/>
            <person name="Clay J.M."/>
            <person name="Skokan R."/>
            <person name="Toyoda A."/>
            <person name="Suzuki Y."/>
            <person name="Kagoshima H."/>
            <person name="Schijlen E."/>
            <person name="Tajeshwar N."/>
            <person name="Catarino B."/>
            <person name="Hetherington A.J."/>
            <person name="Saltykova A."/>
            <person name="Bonnot C."/>
            <person name="Breuninger H."/>
            <person name="Symeonidi A."/>
            <person name="Radhakrishnan G.V."/>
            <person name="Van Nieuwerburgh F."/>
            <person name="Deforce D."/>
            <person name="Chang C."/>
            <person name="Karol K.G."/>
            <person name="Hedrich R."/>
            <person name="Ulvskov P."/>
            <person name="Glockner G."/>
            <person name="Delwiche C.F."/>
            <person name="Petrasek J."/>
            <person name="Van de Peer Y."/>
            <person name="Friml J."/>
            <person name="Beilby M."/>
            <person name="Dolan L."/>
            <person name="Kohara Y."/>
            <person name="Sugano S."/>
            <person name="Fujiyama A."/>
            <person name="Delaux P.-M."/>
            <person name="Quint M."/>
            <person name="TheiBen G."/>
            <person name="Hagemann M."/>
            <person name="Harholt J."/>
            <person name="Dunand C."/>
            <person name="Zachgo S."/>
            <person name="Langdale J."/>
            <person name="Maumus F."/>
            <person name="Straeten D.V.D."/>
            <person name="Gould S.B."/>
            <person name="Rensing S.A."/>
        </authorList>
    </citation>
    <scope>NUCLEOTIDE SEQUENCE [LARGE SCALE GENOMIC DNA]</scope>
    <source>
        <strain evidence="1 2">S276</strain>
    </source>
</reference>
<organism evidence="1 2">
    <name type="scientific">Chara braunii</name>
    <name type="common">Braun's stonewort</name>
    <dbReference type="NCBI Taxonomy" id="69332"/>
    <lineage>
        <taxon>Eukaryota</taxon>
        <taxon>Viridiplantae</taxon>
        <taxon>Streptophyta</taxon>
        <taxon>Charophyceae</taxon>
        <taxon>Charales</taxon>
        <taxon>Characeae</taxon>
        <taxon>Chara</taxon>
    </lineage>
</organism>
<dbReference type="AlphaFoldDB" id="A0A388LJZ0"/>